<dbReference type="PANTHER" id="PTHR43976:SF16">
    <property type="entry name" value="SHORT-CHAIN DEHYDROGENASE_REDUCTASE FAMILY PROTEIN"/>
    <property type="match status" value="1"/>
</dbReference>
<evidence type="ECO:0000313" key="4">
    <source>
        <dbReference type="Proteomes" id="UP000183410"/>
    </source>
</evidence>
<dbReference type="SUPFAM" id="SSF51735">
    <property type="entry name" value="NAD(P)-binding Rossmann-fold domains"/>
    <property type="match status" value="1"/>
</dbReference>
<sequence length="159" mass="17649">MNNAGIGYFSAVEESVEEETRKMFEINFWGLMNMTNAVLPTMRGCLSQELAPFHIHVTLIEPSSFRTDWSGRSSVKTESSIPEYKQVIGAILQGTGKGNEAGDPKKAAEAVITVVESEQPPLRLLLGNAAYQMASYKFTNLLKSIEEWKETTINADFPQ</sequence>
<dbReference type="AlphaFoldDB" id="A0A1I2HP35"/>
<proteinExistence type="inferred from homology"/>
<dbReference type="InterPro" id="IPR051911">
    <property type="entry name" value="SDR_oxidoreductase"/>
</dbReference>
<keyword evidence="4" id="KW-1185">Reference proteome</keyword>
<evidence type="ECO:0000313" key="3">
    <source>
        <dbReference type="EMBL" id="SFF31569.1"/>
    </source>
</evidence>
<comment type="similarity">
    <text evidence="1">Belongs to the short-chain dehydrogenases/reductases (SDR) family.</text>
</comment>
<protein>
    <submittedName>
        <fullName evidence="3">Short chain dehydrogenase</fullName>
    </submittedName>
</protein>
<dbReference type="InterPro" id="IPR036291">
    <property type="entry name" value="NAD(P)-bd_dom_sf"/>
</dbReference>
<dbReference type="Pfam" id="PF00106">
    <property type="entry name" value="adh_short"/>
    <property type="match status" value="1"/>
</dbReference>
<dbReference type="GO" id="GO:0016491">
    <property type="term" value="F:oxidoreductase activity"/>
    <property type="evidence" value="ECO:0007669"/>
    <property type="project" value="UniProtKB-KW"/>
</dbReference>
<dbReference type="InterPro" id="IPR002347">
    <property type="entry name" value="SDR_fam"/>
</dbReference>
<evidence type="ECO:0000256" key="2">
    <source>
        <dbReference type="ARBA" id="ARBA00023002"/>
    </source>
</evidence>
<dbReference type="EMBL" id="FONN01000025">
    <property type="protein sequence ID" value="SFF31569.1"/>
    <property type="molecule type" value="Genomic_DNA"/>
</dbReference>
<reference evidence="4" key="1">
    <citation type="submission" date="2016-10" db="EMBL/GenBank/DDBJ databases">
        <authorList>
            <person name="Varghese N."/>
            <person name="Submissions S."/>
        </authorList>
    </citation>
    <scope>NUCLEOTIDE SEQUENCE [LARGE SCALE GENOMIC DNA]</scope>
    <source>
        <strain evidence="4">CGMCC 1.10223</strain>
    </source>
</reference>
<keyword evidence="2" id="KW-0560">Oxidoreductase</keyword>
<dbReference type="Proteomes" id="UP000183410">
    <property type="component" value="Unassembled WGS sequence"/>
</dbReference>
<organism evidence="3 4">
    <name type="scientific">Paenibacillus algorifonticola</name>
    <dbReference type="NCBI Taxonomy" id="684063"/>
    <lineage>
        <taxon>Bacteria</taxon>
        <taxon>Bacillati</taxon>
        <taxon>Bacillota</taxon>
        <taxon>Bacilli</taxon>
        <taxon>Bacillales</taxon>
        <taxon>Paenibacillaceae</taxon>
        <taxon>Paenibacillus</taxon>
    </lineage>
</organism>
<accession>A0A1I2HP35</accession>
<dbReference type="Gene3D" id="3.40.50.720">
    <property type="entry name" value="NAD(P)-binding Rossmann-like Domain"/>
    <property type="match status" value="2"/>
</dbReference>
<gene>
    <name evidence="3" type="ORF">SAMN04487969_12530</name>
</gene>
<evidence type="ECO:0000256" key="1">
    <source>
        <dbReference type="ARBA" id="ARBA00006484"/>
    </source>
</evidence>
<dbReference type="PANTHER" id="PTHR43976">
    <property type="entry name" value="SHORT CHAIN DEHYDROGENASE"/>
    <property type="match status" value="1"/>
</dbReference>
<name>A0A1I2HP35_9BACL</name>